<dbReference type="EMBL" id="JANPWB010000012">
    <property type="protein sequence ID" value="KAJ1112680.1"/>
    <property type="molecule type" value="Genomic_DNA"/>
</dbReference>
<gene>
    <name evidence="2" type="ORF">NDU88_000941</name>
</gene>
<proteinExistence type="predicted"/>
<dbReference type="GO" id="GO:0008270">
    <property type="term" value="F:zinc ion binding"/>
    <property type="evidence" value="ECO:0007669"/>
    <property type="project" value="InterPro"/>
</dbReference>
<comment type="caution">
    <text evidence="2">The sequence shown here is derived from an EMBL/GenBank/DDBJ whole genome shotgun (WGS) entry which is preliminary data.</text>
</comment>
<dbReference type="SUPFAM" id="SSF57756">
    <property type="entry name" value="Retrovirus zinc finger-like domains"/>
    <property type="match status" value="1"/>
</dbReference>
<dbReference type="AlphaFoldDB" id="A0AAV7N9E9"/>
<dbReference type="GO" id="GO:0003676">
    <property type="term" value="F:nucleic acid binding"/>
    <property type="evidence" value="ECO:0007669"/>
    <property type="project" value="InterPro"/>
</dbReference>
<dbReference type="SMART" id="SM00343">
    <property type="entry name" value="ZnF_C2HC"/>
    <property type="match status" value="2"/>
</dbReference>
<sequence>MSSGRCSDTLHRAGMLYPPRMHSSLDTGTLHCAHCLVIYFTMQQFVMPPVFFLASPGLPLVEWEQWKEGFEAYLDAVEGEMFEHKRQFALLKHFLGIEGRKILKHLPRVSILGHNDDVDGYASAIKALDVRFMKTNVIMKRHKFYKRHQLPGEPVENFVSDLRMLASTCGYKHFEDQIIRDQIVEKSNSVKVQEKLLTLENLTLEKAIEVAGNIKLPTKFMEQRNIKEEVHAVSHNMVKNKELKDASLKEKKVKVRKPLECYRCGSRRHLGNSSMCPAVDKYCSKCRKKGHFMKMCKMKWDSQKKKVVNVVENDTSEEVRSDSDEEGVVFTVEHEQKEILLDGELVTAVCGPGVRKPLWSINVNGASVNLMADSGFWFKEECKNLLEVRLEKTKAKPMAYGEKPVDVIGGFSAKLEFKGCSANATVYVVEDGSNLLGWLEQRNLDIVLDPNSPEQVMLRKGIVGSLDVSKDKRVMVDVNRTNAQDKYVTKKKTKCVCGWG</sequence>
<organism evidence="2 3">
    <name type="scientific">Pleurodeles waltl</name>
    <name type="common">Iberian ribbed newt</name>
    <dbReference type="NCBI Taxonomy" id="8319"/>
    <lineage>
        <taxon>Eukaryota</taxon>
        <taxon>Metazoa</taxon>
        <taxon>Chordata</taxon>
        <taxon>Craniata</taxon>
        <taxon>Vertebrata</taxon>
        <taxon>Euteleostomi</taxon>
        <taxon>Amphibia</taxon>
        <taxon>Batrachia</taxon>
        <taxon>Caudata</taxon>
        <taxon>Salamandroidea</taxon>
        <taxon>Salamandridae</taxon>
        <taxon>Pleurodelinae</taxon>
        <taxon>Pleurodeles</taxon>
    </lineage>
</organism>
<protein>
    <recommendedName>
        <fullName evidence="1">CCHC-type domain-containing protein</fullName>
    </recommendedName>
</protein>
<dbReference type="PANTHER" id="PTHR37984:SF9">
    <property type="entry name" value="INTEGRASE CATALYTIC DOMAIN-CONTAINING PROTEIN"/>
    <property type="match status" value="1"/>
</dbReference>
<name>A0AAV7N9E9_PLEWA</name>
<dbReference type="Gene3D" id="4.10.60.10">
    <property type="entry name" value="Zinc finger, CCHC-type"/>
    <property type="match status" value="1"/>
</dbReference>
<dbReference type="PANTHER" id="PTHR37984">
    <property type="entry name" value="PROTEIN CBG26694"/>
    <property type="match status" value="1"/>
</dbReference>
<keyword evidence="3" id="KW-1185">Reference proteome</keyword>
<evidence type="ECO:0000313" key="2">
    <source>
        <dbReference type="EMBL" id="KAJ1112680.1"/>
    </source>
</evidence>
<reference evidence="2" key="1">
    <citation type="journal article" date="2022" name="bioRxiv">
        <title>Sequencing and chromosome-scale assembly of the giantPleurodeles waltlgenome.</title>
        <authorList>
            <person name="Brown T."/>
            <person name="Elewa A."/>
            <person name="Iarovenko S."/>
            <person name="Subramanian E."/>
            <person name="Araus A.J."/>
            <person name="Petzold A."/>
            <person name="Susuki M."/>
            <person name="Suzuki K.-i.T."/>
            <person name="Hayashi T."/>
            <person name="Toyoda A."/>
            <person name="Oliveira C."/>
            <person name="Osipova E."/>
            <person name="Leigh N.D."/>
            <person name="Simon A."/>
            <person name="Yun M.H."/>
        </authorList>
    </citation>
    <scope>NUCLEOTIDE SEQUENCE</scope>
    <source>
        <strain evidence="2">20211129_DDA</strain>
        <tissue evidence="2">Liver</tissue>
    </source>
</reference>
<feature type="domain" description="CCHC-type" evidence="1">
    <location>
        <begin position="282"/>
        <end position="298"/>
    </location>
</feature>
<feature type="domain" description="CCHC-type" evidence="1">
    <location>
        <begin position="260"/>
        <end position="278"/>
    </location>
</feature>
<dbReference type="Proteomes" id="UP001066276">
    <property type="component" value="Chromosome 8"/>
</dbReference>
<evidence type="ECO:0000259" key="1">
    <source>
        <dbReference type="SMART" id="SM00343"/>
    </source>
</evidence>
<dbReference type="InterPro" id="IPR036875">
    <property type="entry name" value="Znf_CCHC_sf"/>
</dbReference>
<evidence type="ECO:0000313" key="3">
    <source>
        <dbReference type="Proteomes" id="UP001066276"/>
    </source>
</evidence>
<dbReference type="InterPro" id="IPR050951">
    <property type="entry name" value="Retrovirus_Pol_polyprotein"/>
</dbReference>
<dbReference type="InterPro" id="IPR001878">
    <property type="entry name" value="Znf_CCHC"/>
</dbReference>
<accession>A0AAV7N9E9</accession>